<reference evidence="2 4" key="4">
    <citation type="submission" date="2019-09" db="EMBL/GenBank/DDBJ databases">
        <authorList>
            <person name="Depoorter E."/>
        </authorList>
    </citation>
    <scope>NUCLEOTIDE SEQUENCE [LARGE SCALE GENOMIC DNA]</scope>
    <source>
        <strain evidence="2">LMG 13014</strain>
    </source>
</reference>
<accession>A0A6P2LPS8</accession>
<dbReference type="EMBL" id="NKFA01000049">
    <property type="protein sequence ID" value="OXI30945.1"/>
    <property type="molecule type" value="Genomic_DNA"/>
</dbReference>
<gene>
    <name evidence="2" type="ORF">BLA13014_03368</name>
    <name evidence="1" type="ORF">CFB84_43050</name>
</gene>
<protein>
    <submittedName>
        <fullName evidence="1">Uncharacterized protein</fullName>
    </submittedName>
</protein>
<dbReference type="GeneID" id="99665011"/>
<reference evidence="1" key="2">
    <citation type="submission" date="2017-06" db="EMBL/GenBank/DDBJ databases">
        <authorList>
            <person name="Kim H.J."/>
            <person name="Triplett B.A."/>
        </authorList>
    </citation>
    <scope>NUCLEOTIDE SEQUENCE [LARGE SCALE GENOMIC DNA]</scope>
    <source>
        <strain evidence="1">AU17325</strain>
    </source>
</reference>
<organism evidence="1 3">
    <name type="scientific">Burkholderia aenigmatica</name>
    <dbReference type="NCBI Taxonomy" id="2015348"/>
    <lineage>
        <taxon>Bacteria</taxon>
        <taxon>Pseudomonadati</taxon>
        <taxon>Pseudomonadota</taxon>
        <taxon>Betaproteobacteria</taxon>
        <taxon>Burkholderiales</taxon>
        <taxon>Burkholderiaceae</taxon>
        <taxon>Burkholderia</taxon>
        <taxon>Burkholderia cepacia complex</taxon>
    </lineage>
</organism>
<dbReference type="RefSeq" id="WP_089454761.1">
    <property type="nucleotide sequence ID" value="NZ_CABVQC010000021.1"/>
</dbReference>
<evidence type="ECO:0000313" key="1">
    <source>
        <dbReference type="EMBL" id="OXI30945.1"/>
    </source>
</evidence>
<dbReference type="AlphaFoldDB" id="A0A228HM33"/>
<sequence length="67" mass="7653">MRLQDYAPGTRAQISDRVFRRTTTGTFWREEHQIPGNCVNRPSVSLENIEQAAGVKHVVLAERDDDI</sequence>
<proteinExistence type="predicted"/>
<evidence type="ECO:0000313" key="2">
    <source>
        <dbReference type="EMBL" id="VWB73901.1"/>
    </source>
</evidence>
<name>A0A228HM33_9BURK</name>
<reference evidence="1 3" key="3">
    <citation type="submission" date="2017-08" db="EMBL/GenBank/DDBJ databases">
        <title>WGS of novel Burkholderia cepaca complex species.</title>
        <authorList>
            <person name="Lipuma J."/>
            <person name="Spilker T."/>
        </authorList>
    </citation>
    <scope>NUCLEOTIDE SEQUENCE [LARGE SCALE GENOMIC DNA]</scope>
    <source>
        <strain evidence="1 3">AU17325</strain>
    </source>
</reference>
<evidence type="ECO:0000313" key="3">
    <source>
        <dbReference type="Proteomes" id="UP000214600"/>
    </source>
</evidence>
<dbReference type="Proteomes" id="UP000494261">
    <property type="component" value="Unassembled WGS sequence"/>
</dbReference>
<dbReference type="Proteomes" id="UP000214600">
    <property type="component" value="Unassembled WGS sequence"/>
</dbReference>
<reference evidence="3" key="1">
    <citation type="submission" date="2017-06" db="EMBL/GenBank/DDBJ databases">
        <authorList>
            <person name="LiPuma J."/>
            <person name="Spilker T."/>
        </authorList>
    </citation>
    <scope>NUCLEOTIDE SEQUENCE [LARGE SCALE GENOMIC DNA]</scope>
    <source>
        <strain evidence="3">AU17325</strain>
    </source>
</reference>
<evidence type="ECO:0000313" key="4">
    <source>
        <dbReference type="Proteomes" id="UP000494261"/>
    </source>
</evidence>
<dbReference type="EMBL" id="CABVQC010000021">
    <property type="protein sequence ID" value="VWB73901.1"/>
    <property type="molecule type" value="Genomic_DNA"/>
</dbReference>
<accession>A0A228HM33</accession>